<evidence type="ECO:0000313" key="1">
    <source>
        <dbReference type="EMBL" id="GEK14217.1"/>
    </source>
</evidence>
<comment type="caution">
    <text evidence="1">The sequence shown here is derived from an EMBL/GenBank/DDBJ whole genome shotgun (WGS) entry which is preliminary data.</text>
</comment>
<sequence>MNTSNNMLAYPQRVHSYHHHETDHHKYEAQSQHQRSAVIDAFEQYNEAVRIKNIIDEKNSDLR</sequence>
<protein>
    <submittedName>
        <fullName evidence="1">Uncharacterized protein</fullName>
    </submittedName>
</protein>
<organism evidence="1 2">
    <name type="scientific">Aliivibrio fischeri</name>
    <name type="common">Vibrio fischeri</name>
    <dbReference type="NCBI Taxonomy" id="668"/>
    <lineage>
        <taxon>Bacteria</taxon>
        <taxon>Pseudomonadati</taxon>
        <taxon>Pseudomonadota</taxon>
        <taxon>Gammaproteobacteria</taxon>
        <taxon>Vibrionales</taxon>
        <taxon>Vibrionaceae</taxon>
        <taxon>Aliivibrio</taxon>
    </lineage>
</organism>
<accession>A0A510UI41</accession>
<name>A0A510UI41_ALIFS</name>
<evidence type="ECO:0000313" key="2">
    <source>
        <dbReference type="Proteomes" id="UP000321787"/>
    </source>
</evidence>
<gene>
    <name evidence="1" type="ORF">AFI02nite_22530</name>
</gene>
<dbReference type="AlphaFoldDB" id="A0A510UI41"/>
<dbReference type="Proteomes" id="UP000321787">
    <property type="component" value="Unassembled WGS sequence"/>
</dbReference>
<proteinExistence type="predicted"/>
<reference evidence="1 2" key="1">
    <citation type="submission" date="2019-07" db="EMBL/GenBank/DDBJ databases">
        <title>Whole genome shotgun sequence of Aliivibrio fischeri NBRC 101058.</title>
        <authorList>
            <person name="Hosoyama A."/>
            <person name="Uohara A."/>
            <person name="Ohji S."/>
            <person name="Ichikawa N."/>
        </authorList>
    </citation>
    <scope>NUCLEOTIDE SEQUENCE [LARGE SCALE GENOMIC DNA]</scope>
    <source>
        <strain evidence="1 2">NBRC 101058</strain>
    </source>
</reference>
<dbReference type="EMBL" id="BJTZ01000013">
    <property type="protein sequence ID" value="GEK14217.1"/>
    <property type="molecule type" value="Genomic_DNA"/>
</dbReference>